<gene>
    <name evidence="1" type="ORF">ALEPTO_LOCUS10983</name>
</gene>
<dbReference type="AlphaFoldDB" id="A0A9N9EP04"/>
<sequence length="172" mass="19368">MLLYKSDESLLLFGEPGVGGTNCKQVVLVRIEVGEWVVLVGIEVEERLYCHSYPQEISNQDISADELDDNIWELPEYSSSEYDSNDSIIFGDISASSHSDMEIDSPSANVSSFAECDLEDYEGASLEDAFDDLQNLPTIKWPNEAYREFMEIVNKHQLSNSADGAEHRVFEE</sequence>
<accession>A0A9N9EP04</accession>
<dbReference type="EMBL" id="CAJVPS010014974">
    <property type="protein sequence ID" value="CAG8685068.1"/>
    <property type="molecule type" value="Genomic_DNA"/>
</dbReference>
<feature type="non-terminal residue" evidence="1">
    <location>
        <position position="1"/>
    </location>
</feature>
<dbReference type="Proteomes" id="UP000789508">
    <property type="component" value="Unassembled WGS sequence"/>
</dbReference>
<reference evidence="1" key="1">
    <citation type="submission" date="2021-06" db="EMBL/GenBank/DDBJ databases">
        <authorList>
            <person name="Kallberg Y."/>
            <person name="Tangrot J."/>
            <person name="Rosling A."/>
        </authorList>
    </citation>
    <scope>NUCLEOTIDE SEQUENCE</scope>
    <source>
        <strain evidence="1">FL130A</strain>
    </source>
</reference>
<evidence type="ECO:0000313" key="1">
    <source>
        <dbReference type="EMBL" id="CAG8685068.1"/>
    </source>
</evidence>
<comment type="caution">
    <text evidence="1">The sequence shown here is derived from an EMBL/GenBank/DDBJ whole genome shotgun (WGS) entry which is preliminary data.</text>
</comment>
<keyword evidence="2" id="KW-1185">Reference proteome</keyword>
<evidence type="ECO:0000313" key="2">
    <source>
        <dbReference type="Proteomes" id="UP000789508"/>
    </source>
</evidence>
<protein>
    <submittedName>
        <fullName evidence="1">4911_t:CDS:1</fullName>
    </submittedName>
</protein>
<name>A0A9N9EP04_9GLOM</name>
<dbReference type="OrthoDB" id="10455014at2759"/>
<proteinExistence type="predicted"/>
<organism evidence="1 2">
    <name type="scientific">Ambispora leptoticha</name>
    <dbReference type="NCBI Taxonomy" id="144679"/>
    <lineage>
        <taxon>Eukaryota</taxon>
        <taxon>Fungi</taxon>
        <taxon>Fungi incertae sedis</taxon>
        <taxon>Mucoromycota</taxon>
        <taxon>Glomeromycotina</taxon>
        <taxon>Glomeromycetes</taxon>
        <taxon>Archaeosporales</taxon>
        <taxon>Ambisporaceae</taxon>
        <taxon>Ambispora</taxon>
    </lineage>
</organism>